<sequence length="531" mass="56712">MADNPSLRGLRRLAAIAGTLVLSAGVITAGTAPASADEPERLKAVCDYRLCLLVLDKSTDKDGDGVTDVDEEALGSDPDDPTSRPEAEKIFDIALARELPSFEQHLTELVALPRNNRENTALWTGLGTIPFPERGPLIKSVDSLVDTLKTHGYKNFGTNMTVTLPERPKVGAADRLKFAANGNVALHGSRTDRGFKLAGILGVTSLGINGDRTPTHFTDHGFSYGERGSIGRNYSVGYGENIRDDVSTSMSQPDDLTITNSTVTSYKGSRESGHTNVTSESRQKHESDGFSMEVLKIHVETMGYDENGNPLEGSTTRHNSSSTNYPDGSSTWYTESTTTHRDKDGNVTGSETSTGKGRKDTDGKSKSETWDTTCDAAGNCGEPKYTCEGTECDDSGGSGGDEPGDTGGEPCQGEDCPPVGDETTGMPNPDSTGVGVVTPDDWARVAAFLNSTRTPDRNSDQPEIPDTPPTTGPYDPMVAMVDPDGVFTLSVTTTPDFNKAQPKYDPTLNHVIGITGVEPPRRQEPDPVSWP</sequence>
<gene>
    <name evidence="3" type="ORF">GCM10011608_00560</name>
</gene>
<comment type="caution">
    <text evidence="3">The sequence shown here is derived from an EMBL/GenBank/DDBJ whole genome shotgun (WGS) entry which is preliminary data.</text>
</comment>
<reference evidence="3" key="2">
    <citation type="submission" date="2020-09" db="EMBL/GenBank/DDBJ databases">
        <authorList>
            <person name="Sun Q."/>
            <person name="Zhou Y."/>
        </authorList>
    </citation>
    <scope>NUCLEOTIDE SEQUENCE</scope>
    <source>
        <strain evidence="3">CGMCC 4.7312</strain>
    </source>
</reference>
<feature type="compositionally biased region" description="Gly residues" evidence="1">
    <location>
        <begin position="396"/>
        <end position="407"/>
    </location>
</feature>
<feature type="compositionally biased region" description="Acidic residues" evidence="1">
    <location>
        <begin position="65"/>
        <end position="80"/>
    </location>
</feature>
<feature type="region of interest" description="Disordered" evidence="1">
    <location>
        <begin position="304"/>
        <end position="435"/>
    </location>
</feature>
<feature type="region of interest" description="Disordered" evidence="1">
    <location>
        <begin position="450"/>
        <end position="475"/>
    </location>
</feature>
<dbReference type="Proteomes" id="UP000608890">
    <property type="component" value="Unassembled WGS sequence"/>
</dbReference>
<dbReference type="EMBL" id="BMNB01000001">
    <property type="protein sequence ID" value="GGM19831.1"/>
    <property type="molecule type" value="Genomic_DNA"/>
</dbReference>
<proteinExistence type="predicted"/>
<organism evidence="3 4">
    <name type="scientific">Micromonospora sonchi</name>
    <dbReference type="NCBI Taxonomy" id="1763543"/>
    <lineage>
        <taxon>Bacteria</taxon>
        <taxon>Bacillati</taxon>
        <taxon>Actinomycetota</taxon>
        <taxon>Actinomycetes</taxon>
        <taxon>Micromonosporales</taxon>
        <taxon>Micromonosporaceae</taxon>
        <taxon>Micromonospora</taxon>
    </lineage>
</organism>
<accession>A0A917TEY5</accession>
<feature type="chain" id="PRO_5038776227" evidence="2">
    <location>
        <begin position="30"/>
        <end position="531"/>
    </location>
</feature>
<evidence type="ECO:0000313" key="4">
    <source>
        <dbReference type="Proteomes" id="UP000608890"/>
    </source>
</evidence>
<protein>
    <submittedName>
        <fullName evidence="3">Uncharacterized protein</fullName>
    </submittedName>
</protein>
<feature type="region of interest" description="Disordered" evidence="1">
    <location>
        <begin position="245"/>
        <end position="290"/>
    </location>
</feature>
<evidence type="ECO:0000256" key="1">
    <source>
        <dbReference type="SAM" id="MobiDB-lite"/>
    </source>
</evidence>
<feature type="compositionally biased region" description="Polar residues" evidence="1">
    <location>
        <begin position="312"/>
        <end position="337"/>
    </location>
</feature>
<dbReference type="AlphaFoldDB" id="A0A917TEY5"/>
<feature type="compositionally biased region" description="Basic and acidic residues" evidence="1">
    <location>
        <begin position="357"/>
        <end position="369"/>
    </location>
</feature>
<name>A0A917TEY5_9ACTN</name>
<dbReference type="RefSeq" id="WP_189040171.1">
    <property type="nucleotide sequence ID" value="NZ_BMNB01000001.1"/>
</dbReference>
<evidence type="ECO:0000256" key="2">
    <source>
        <dbReference type="SAM" id="SignalP"/>
    </source>
</evidence>
<feature type="region of interest" description="Disordered" evidence="1">
    <location>
        <begin position="63"/>
        <end position="85"/>
    </location>
</feature>
<feature type="compositionally biased region" description="Polar residues" evidence="1">
    <location>
        <begin position="247"/>
        <end position="267"/>
    </location>
</feature>
<feature type="signal peptide" evidence="2">
    <location>
        <begin position="1"/>
        <end position="29"/>
    </location>
</feature>
<keyword evidence="2" id="KW-0732">Signal</keyword>
<evidence type="ECO:0000313" key="3">
    <source>
        <dbReference type="EMBL" id="GGM19831.1"/>
    </source>
</evidence>
<reference evidence="3" key="1">
    <citation type="journal article" date="2014" name="Int. J. Syst. Evol. Microbiol.">
        <title>Complete genome sequence of Corynebacterium casei LMG S-19264T (=DSM 44701T), isolated from a smear-ripened cheese.</title>
        <authorList>
            <consortium name="US DOE Joint Genome Institute (JGI-PGF)"/>
            <person name="Walter F."/>
            <person name="Albersmeier A."/>
            <person name="Kalinowski J."/>
            <person name="Ruckert C."/>
        </authorList>
    </citation>
    <scope>NUCLEOTIDE SEQUENCE</scope>
    <source>
        <strain evidence="3">CGMCC 4.7312</strain>
    </source>
</reference>
<keyword evidence="4" id="KW-1185">Reference proteome</keyword>